<evidence type="ECO:0000313" key="2">
    <source>
        <dbReference type="EMBL" id="MXU91412.1"/>
    </source>
</evidence>
<feature type="signal peptide" evidence="1">
    <location>
        <begin position="1"/>
        <end position="25"/>
    </location>
</feature>
<accession>A0A6B0UNX4</accession>
<dbReference type="AlphaFoldDB" id="A0A6B0UNX4"/>
<proteinExistence type="predicted"/>
<evidence type="ECO:0000256" key="1">
    <source>
        <dbReference type="SAM" id="SignalP"/>
    </source>
</evidence>
<sequence length="122" mass="13460">MPGPLVAVRFVSSSFVAHLLMTVRASSPSRPSPAITRFSFVIRRFRGTIFSTAPDALRSFRTSTSTSAMAHGKLWQFLSEHAPENVTMYQADAIRRATVFPTSKATPPECPFLQWQAALTSL</sequence>
<reference evidence="2" key="1">
    <citation type="submission" date="2019-12" db="EMBL/GenBank/DDBJ databases">
        <title>An insight into the sialome of adult female Ixodes ricinus ticks feeding for 6 days.</title>
        <authorList>
            <person name="Perner J."/>
            <person name="Ribeiro J.M.C."/>
        </authorList>
    </citation>
    <scope>NUCLEOTIDE SEQUENCE</scope>
    <source>
        <strain evidence="2">Semi-engorged</strain>
        <tissue evidence="2">Salivary glands</tissue>
    </source>
</reference>
<feature type="chain" id="PRO_5025599427" evidence="1">
    <location>
        <begin position="26"/>
        <end position="122"/>
    </location>
</feature>
<protein>
    <submittedName>
        <fullName evidence="2">Putative secreted protein</fullName>
    </submittedName>
</protein>
<dbReference type="EMBL" id="GIFC01009329">
    <property type="protein sequence ID" value="MXU91412.1"/>
    <property type="molecule type" value="Transcribed_RNA"/>
</dbReference>
<keyword evidence="1" id="KW-0732">Signal</keyword>
<organism evidence="2">
    <name type="scientific">Ixodes ricinus</name>
    <name type="common">Common tick</name>
    <name type="synonym">Acarus ricinus</name>
    <dbReference type="NCBI Taxonomy" id="34613"/>
    <lineage>
        <taxon>Eukaryota</taxon>
        <taxon>Metazoa</taxon>
        <taxon>Ecdysozoa</taxon>
        <taxon>Arthropoda</taxon>
        <taxon>Chelicerata</taxon>
        <taxon>Arachnida</taxon>
        <taxon>Acari</taxon>
        <taxon>Parasitiformes</taxon>
        <taxon>Ixodida</taxon>
        <taxon>Ixodoidea</taxon>
        <taxon>Ixodidae</taxon>
        <taxon>Ixodinae</taxon>
        <taxon>Ixodes</taxon>
    </lineage>
</organism>
<name>A0A6B0UNX4_IXORI</name>